<keyword evidence="2" id="KW-1003">Cell membrane</keyword>
<keyword evidence="4 6" id="KW-1133">Transmembrane helix</keyword>
<dbReference type="Proteomes" id="UP000277633">
    <property type="component" value="Unassembled WGS sequence"/>
</dbReference>
<feature type="transmembrane region" description="Helical" evidence="6">
    <location>
        <begin position="171"/>
        <end position="193"/>
    </location>
</feature>
<keyword evidence="5 6" id="KW-0472">Membrane</keyword>
<evidence type="ECO:0000256" key="6">
    <source>
        <dbReference type="SAM" id="Phobius"/>
    </source>
</evidence>
<dbReference type="EMBL" id="QMWO01000002">
    <property type="protein sequence ID" value="RLG70452.1"/>
    <property type="molecule type" value="Genomic_DNA"/>
</dbReference>
<evidence type="ECO:0000256" key="4">
    <source>
        <dbReference type="ARBA" id="ARBA00022989"/>
    </source>
</evidence>
<comment type="caution">
    <text evidence="8">The sequence shown here is derived from an EMBL/GenBank/DDBJ whole genome shotgun (WGS) entry which is preliminary data.</text>
</comment>
<dbReference type="PANTHER" id="PTHR35402:SF1">
    <property type="entry name" value="TYPE II SECRETION SYSTEM PROTEIN GSPF DOMAIN-CONTAINING PROTEIN"/>
    <property type="match status" value="1"/>
</dbReference>
<dbReference type="InterPro" id="IPR056569">
    <property type="entry name" value="ArlJ-like"/>
</dbReference>
<feature type="domain" description="Type II secretion system protein GspF" evidence="7">
    <location>
        <begin position="64"/>
        <end position="189"/>
    </location>
</feature>
<evidence type="ECO:0000313" key="9">
    <source>
        <dbReference type="Proteomes" id="UP000277633"/>
    </source>
</evidence>
<sequence>MDAVIKYYGKWALLGIVCSIIAFILLQNTTFAMTSFIIPVILIMYAYYQQNSQIKGLEENFRVFLDDLKDLLQAGVNISDALVITAKNDYGPLSPYIKRLAAKVRLGLPFEKAMTRTFAKINSMLIKKIILVINQTLRAGGNFTRVFSVSTDYVEKIERLKSQRKSRTTSTIINSYVVFYVFIMIIIAIQIFFVPILENQPAMNISAITGGLSNLGEVVSEEEVQKVNYSWHFTNLIIVQAAFAGPMIGKISENSFVAGLKHSIILLTTSLFVYVTVITFLTAA</sequence>
<gene>
    <name evidence="8" type="ORF">DRO07_00110</name>
</gene>
<evidence type="ECO:0000259" key="7">
    <source>
        <dbReference type="Pfam" id="PF00482"/>
    </source>
</evidence>
<evidence type="ECO:0000256" key="2">
    <source>
        <dbReference type="ARBA" id="ARBA00022475"/>
    </source>
</evidence>
<dbReference type="Gene3D" id="1.20.81.30">
    <property type="entry name" value="Type II secretion system (T2SS), domain F"/>
    <property type="match status" value="1"/>
</dbReference>
<comment type="subcellular location">
    <subcellularLocation>
        <location evidence="1">Cell membrane</location>
        <topology evidence="1">Multi-pass membrane protein</topology>
    </subcellularLocation>
</comment>
<feature type="transmembrane region" description="Helical" evidence="6">
    <location>
        <begin position="264"/>
        <end position="283"/>
    </location>
</feature>
<dbReference type="GO" id="GO:0005886">
    <property type="term" value="C:plasma membrane"/>
    <property type="evidence" value="ECO:0007669"/>
    <property type="project" value="UniProtKB-SubCell"/>
</dbReference>
<reference evidence="8 9" key="1">
    <citation type="submission" date="2018-06" db="EMBL/GenBank/DDBJ databases">
        <title>Extensive metabolic versatility and redundancy in microbially diverse, dynamic hydrothermal sediments.</title>
        <authorList>
            <person name="Dombrowski N."/>
            <person name="Teske A."/>
            <person name="Baker B.J."/>
        </authorList>
    </citation>
    <scope>NUCLEOTIDE SEQUENCE [LARGE SCALE GENOMIC DNA]</scope>
    <source>
        <strain evidence="8">B9_G13</strain>
    </source>
</reference>
<organism evidence="8 9">
    <name type="scientific">Candidatus Iainarchaeum sp</name>
    <dbReference type="NCBI Taxonomy" id="3101447"/>
    <lineage>
        <taxon>Archaea</taxon>
        <taxon>Candidatus Iainarchaeota</taxon>
        <taxon>Candidatus Iainarchaeia</taxon>
        <taxon>Candidatus Iainarchaeales</taxon>
        <taxon>Candidatus Iainarchaeaceae</taxon>
        <taxon>Candidatus Iainarchaeum</taxon>
    </lineage>
</organism>
<evidence type="ECO:0000313" key="8">
    <source>
        <dbReference type="EMBL" id="RLG70452.1"/>
    </source>
</evidence>
<feature type="transmembrane region" description="Helical" evidence="6">
    <location>
        <begin position="31"/>
        <end position="48"/>
    </location>
</feature>
<dbReference type="AlphaFoldDB" id="A0A497JH47"/>
<evidence type="ECO:0000256" key="3">
    <source>
        <dbReference type="ARBA" id="ARBA00022692"/>
    </source>
</evidence>
<dbReference type="InterPro" id="IPR042094">
    <property type="entry name" value="T2SS_GspF_sf"/>
</dbReference>
<feature type="transmembrane region" description="Helical" evidence="6">
    <location>
        <begin position="7"/>
        <end position="25"/>
    </location>
</feature>
<name>A0A497JH47_9ARCH</name>
<dbReference type="PANTHER" id="PTHR35402">
    <property type="entry name" value="INTEGRAL MEMBRANE PROTEIN-RELATED"/>
    <property type="match status" value="1"/>
</dbReference>
<dbReference type="Pfam" id="PF00482">
    <property type="entry name" value="T2SSF"/>
    <property type="match status" value="1"/>
</dbReference>
<evidence type="ECO:0000256" key="5">
    <source>
        <dbReference type="ARBA" id="ARBA00023136"/>
    </source>
</evidence>
<protein>
    <recommendedName>
        <fullName evidence="7">Type II secretion system protein GspF domain-containing protein</fullName>
    </recommendedName>
</protein>
<accession>A0A497JH47</accession>
<evidence type="ECO:0000256" key="1">
    <source>
        <dbReference type="ARBA" id="ARBA00004651"/>
    </source>
</evidence>
<keyword evidence="3 6" id="KW-0812">Transmembrane</keyword>
<dbReference type="InterPro" id="IPR018076">
    <property type="entry name" value="T2SS_GspF_dom"/>
</dbReference>
<proteinExistence type="predicted"/>